<organism evidence="2 3">
    <name type="scientific">Panagrolaimus davidi</name>
    <dbReference type="NCBI Taxonomy" id="227884"/>
    <lineage>
        <taxon>Eukaryota</taxon>
        <taxon>Metazoa</taxon>
        <taxon>Ecdysozoa</taxon>
        <taxon>Nematoda</taxon>
        <taxon>Chromadorea</taxon>
        <taxon>Rhabditida</taxon>
        <taxon>Tylenchina</taxon>
        <taxon>Panagrolaimomorpha</taxon>
        <taxon>Panagrolaimoidea</taxon>
        <taxon>Panagrolaimidae</taxon>
        <taxon>Panagrolaimus</taxon>
    </lineage>
</organism>
<dbReference type="AlphaFoldDB" id="A0A914P224"/>
<dbReference type="WBParaSite" id="PDA_v2.g11873.t1">
    <property type="protein sequence ID" value="PDA_v2.g11873.t1"/>
    <property type="gene ID" value="PDA_v2.g11873"/>
</dbReference>
<dbReference type="Pfam" id="PF08743">
    <property type="entry name" value="Nse4_C"/>
    <property type="match status" value="1"/>
</dbReference>
<dbReference type="Proteomes" id="UP000887578">
    <property type="component" value="Unplaced"/>
</dbReference>
<reference evidence="3" key="1">
    <citation type="submission" date="2022-11" db="UniProtKB">
        <authorList>
            <consortium name="WormBaseParasite"/>
        </authorList>
    </citation>
    <scope>IDENTIFICATION</scope>
</reference>
<protein>
    <submittedName>
        <fullName evidence="3">Non-structural maintenance of chromosome element 4 C-terminal domain-containing protein</fullName>
    </submittedName>
</protein>
<sequence length="307" mass="36081">MDQDNLNVVAVTSCNSGDIEPPPSKKARMCNNIVKVLPANYESYDIPKTYKGYTFVDYWKKEADEANDYDEPTNDCKTYFISFNDISIVEPLSPKKPETENKRKPKWFYFPDGFKIHLFDSSPWDILYKLFVNLLEDRNVERLNYYEFVINPDDFGSTLLNCINVSNLLKQNKLYLEKKENDKYAYLRKLTEVEENVVKEMGENVNQIQTNQNITTLTYAKFHGLIKELDLKETVICFEYLYTKAEREEWMEYDEAQIEDNDVNDDVEENIKDDEDDLIRINSPLERNHEDDIIADIPLLSVEICVS</sequence>
<accession>A0A914P224</accession>
<dbReference type="InterPro" id="IPR014854">
    <property type="entry name" value="Nse4_C"/>
</dbReference>
<name>A0A914P224_9BILA</name>
<feature type="domain" description="Non-structural maintenance of chromosome element 4 C-terminal" evidence="1">
    <location>
        <begin position="143"/>
        <end position="236"/>
    </location>
</feature>
<evidence type="ECO:0000313" key="2">
    <source>
        <dbReference type="Proteomes" id="UP000887578"/>
    </source>
</evidence>
<evidence type="ECO:0000313" key="3">
    <source>
        <dbReference type="WBParaSite" id="PDA_v2.g11873.t1"/>
    </source>
</evidence>
<proteinExistence type="predicted"/>
<keyword evidence="2" id="KW-1185">Reference proteome</keyword>
<evidence type="ECO:0000259" key="1">
    <source>
        <dbReference type="Pfam" id="PF08743"/>
    </source>
</evidence>